<evidence type="ECO:0000313" key="2">
    <source>
        <dbReference type="EMBL" id="VAW13250.1"/>
    </source>
</evidence>
<gene>
    <name evidence="2" type="ORF">MNBD_BACTEROID05-1090</name>
</gene>
<dbReference type="Gene3D" id="2.40.50.140">
    <property type="entry name" value="Nucleic acid-binding proteins"/>
    <property type="match status" value="2"/>
</dbReference>
<dbReference type="GO" id="GO:0003746">
    <property type="term" value="F:translation elongation factor activity"/>
    <property type="evidence" value="ECO:0007669"/>
    <property type="project" value="UniProtKB-KW"/>
</dbReference>
<dbReference type="GO" id="GO:0005829">
    <property type="term" value="C:cytosol"/>
    <property type="evidence" value="ECO:0007669"/>
    <property type="project" value="UniProtKB-ARBA"/>
</dbReference>
<dbReference type="EMBL" id="UOEN01000159">
    <property type="protein sequence ID" value="VAW13250.1"/>
    <property type="molecule type" value="Genomic_DNA"/>
</dbReference>
<protein>
    <submittedName>
        <fullName evidence="2">Translation elongation factor P</fullName>
    </submittedName>
</protein>
<dbReference type="PANTHER" id="PTHR30053">
    <property type="entry name" value="ELONGATION FACTOR P"/>
    <property type="match status" value="1"/>
</dbReference>
<dbReference type="GO" id="GO:0043043">
    <property type="term" value="P:peptide biosynthetic process"/>
    <property type="evidence" value="ECO:0007669"/>
    <property type="project" value="InterPro"/>
</dbReference>
<dbReference type="AlphaFoldDB" id="A0A3B0T8N8"/>
<name>A0A3B0T8N8_9ZZZZ</name>
<keyword evidence="2" id="KW-0648">Protein biosynthesis</keyword>
<dbReference type="SMART" id="SM00841">
    <property type="entry name" value="Elong-fact-P_C"/>
    <property type="match status" value="1"/>
</dbReference>
<dbReference type="InterPro" id="IPR020599">
    <property type="entry name" value="Transl_elong_fac_P/YeiP"/>
</dbReference>
<dbReference type="InterPro" id="IPR012340">
    <property type="entry name" value="NA-bd_OB-fold"/>
</dbReference>
<organism evidence="2">
    <name type="scientific">hydrothermal vent metagenome</name>
    <dbReference type="NCBI Taxonomy" id="652676"/>
    <lineage>
        <taxon>unclassified sequences</taxon>
        <taxon>metagenomes</taxon>
        <taxon>ecological metagenomes</taxon>
    </lineage>
</organism>
<dbReference type="FunFam" id="2.40.50.140:FF:000004">
    <property type="entry name" value="Elongation factor P"/>
    <property type="match status" value="1"/>
</dbReference>
<keyword evidence="2" id="KW-0251">Elongation factor</keyword>
<dbReference type="CDD" id="cd05794">
    <property type="entry name" value="S1_EF-P_repeat_2"/>
    <property type="match status" value="1"/>
</dbReference>
<dbReference type="SUPFAM" id="SSF50249">
    <property type="entry name" value="Nucleic acid-binding proteins"/>
    <property type="match status" value="1"/>
</dbReference>
<dbReference type="Pfam" id="PF09285">
    <property type="entry name" value="Elong-fact-P_C"/>
    <property type="match status" value="1"/>
</dbReference>
<sequence length="96" mass="10690">EVSVDVLGDDIKFLQDNLEVDALVHNDKVLKITLPIFIESEIIHTEPGFKGDSSRSGNKPATIDTEAIIQVPLFVEIGEIVKIDTRTGEYVERVKK</sequence>
<reference evidence="2" key="1">
    <citation type="submission" date="2018-06" db="EMBL/GenBank/DDBJ databases">
        <authorList>
            <person name="Zhirakovskaya E."/>
        </authorList>
    </citation>
    <scope>NUCLEOTIDE SEQUENCE</scope>
</reference>
<feature type="non-terminal residue" evidence="2">
    <location>
        <position position="1"/>
    </location>
</feature>
<dbReference type="InterPro" id="IPR015365">
    <property type="entry name" value="Elong-fact-P_C"/>
</dbReference>
<proteinExistence type="predicted"/>
<dbReference type="PANTHER" id="PTHR30053:SF12">
    <property type="entry name" value="ELONGATION FACTOR P (EF-P) FAMILY PROTEIN"/>
    <property type="match status" value="1"/>
</dbReference>
<evidence type="ECO:0000259" key="1">
    <source>
        <dbReference type="SMART" id="SM00841"/>
    </source>
</evidence>
<accession>A0A3B0T8N8</accession>
<feature type="domain" description="Elongation factor P C-terminal" evidence="1">
    <location>
        <begin position="38"/>
        <end position="93"/>
    </location>
</feature>